<evidence type="ECO:0000259" key="6">
    <source>
        <dbReference type="SMART" id="SM00382"/>
    </source>
</evidence>
<feature type="domain" description="Clp ATPase C-terminal" evidence="7">
    <location>
        <begin position="741"/>
        <end position="830"/>
    </location>
</feature>
<organism evidence="8 9">
    <name type="scientific">Candidatus Colwellbacteria bacterium CG23_combo_of_CG06-09_8_20_14_all_42_19</name>
    <dbReference type="NCBI Taxonomy" id="1974541"/>
    <lineage>
        <taxon>Bacteria</taxon>
        <taxon>Candidatus Colwelliibacteriota</taxon>
    </lineage>
</organism>
<sequence>MEPVKEFYFKEPLLEMPMVSRKAISFITAVWSVILVAAAATFLLSGTAKLFWPGLLISLYLTHRLFHFNDAKLLLSKVPLSGKINTADYLNRQSVKAITLASDRSLLFGGDFSLHLISELSQSKEVREALLRLDVNYDEFREKLGEHLKKSVSETKQSHNDIILKIRNLALSAINLSLKGGGKYVDDSDLFAAIGDLKEESVEKIFNLFQIDSDNLERALIFGRFRRRFFWHRLPTSLGGFVNQPYKLRHRIMNRAWTARPTPTLDLFGVDFTDMARASMAGFLVGHEKEYDRILDILSRPNQPNALLIGEAGAGKEALVGHLAYEIIHDKVPPQLFDKRLVTLDLNSLLAGADVPEQQARIKKIFEEINRAGNIILYIPDIHNLSRTAGRYELNIINTIIPFILSNDFPTIGSTYPKESKQFIESQSSFAQAFQFIQVDEITPSEAELVLTYDSLILEEQYKVKITYGAIKKAVEVAYKYFRQRLLPSSADDLLKEALAEAAHCGDKALSADDIIAIAEKRTNVPLKEAGYKEREKLLHLEELIHERLIDQEAAVSAVSKILREYRSGLASGKGPIGSFLFVGPTGVGKTELSKILAKIQFGSEDMMVRFDMSEYQDKASFYRFIGSPDGEITGALTDAVLQKPYALILLDEFEKAHPDVLNLFLQVFDDGRLTDNLGRMADFKNTIIIATSNAESNFIKEEIDKGRIMESVAEELKKRLIHYFKPELLNRMQTIVFKNLSMEDIIKITGLLMNDLGQTLAKQGIKMKVEDGALRKIAELGFSPAYGARPLRGVISNHIKSPLSEMILKGEISRGGEVIISLKDGGIKIAALIR</sequence>
<evidence type="ECO:0000259" key="7">
    <source>
        <dbReference type="SMART" id="SM01086"/>
    </source>
</evidence>
<dbReference type="GO" id="GO:0005524">
    <property type="term" value="F:ATP binding"/>
    <property type="evidence" value="ECO:0007669"/>
    <property type="project" value="UniProtKB-KW"/>
</dbReference>
<feature type="domain" description="AAA+ ATPase" evidence="6">
    <location>
        <begin position="576"/>
        <end position="719"/>
    </location>
</feature>
<keyword evidence="3" id="KW-0067">ATP-binding</keyword>
<dbReference type="PANTHER" id="PTHR11638:SF18">
    <property type="entry name" value="HEAT SHOCK PROTEIN 104"/>
    <property type="match status" value="1"/>
</dbReference>
<dbReference type="Proteomes" id="UP000230007">
    <property type="component" value="Unassembled WGS sequence"/>
</dbReference>
<comment type="caution">
    <text evidence="8">The sequence shown here is derived from an EMBL/GenBank/DDBJ whole genome shotgun (WGS) entry which is preliminary data.</text>
</comment>
<proteinExistence type="predicted"/>
<keyword evidence="5" id="KW-0812">Transmembrane</keyword>
<dbReference type="SMART" id="SM01086">
    <property type="entry name" value="ClpB_D2-small"/>
    <property type="match status" value="1"/>
</dbReference>
<reference evidence="8 9" key="1">
    <citation type="submission" date="2017-09" db="EMBL/GenBank/DDBJ databases">
        <title>Depth-based differentiation of microbial function through sediment-hosted aquifers and enrichment of novel symbionts in the deep terrestrial subsurface.</title>
        <authorList>
            <person name="Probst A.J."/>
            <person name="Ladd B."/>
            <person name="Jarett J.K."/>
            <person name="Geller-Mcgrath D.E."/>
            <person name="Sieber C.M."/>
            <person name="Emerson J.B."/>
            <person name="Anantharaman K."/>
            <person name="Thomas B.C."/>
            <person name="Malmstrom R."/>
            <person name="Stieglmeier M."/>
            <person name="Klingl A."/>
            <person name="Woyke T."/>
            <person name="Ryan C.M."/>
            <person name="Banfield J.F."/>
        </authorList>
    </citation>
    <scope>NUCLEOTIDE SEQUENCE [LARGE SCALE GENOMIC DNA]</scope>
    <source>
        <strain evidence="8">CG23_combo_of_CG06-09_8_20_14_all_42_19</strain>
    </source>
</reference>
<evidence type="ECO:0000256" key="2">
    <source>
        <dbReference type="ARBA" id="ARBA00022741"/>
    </source>
</evidence>
<evidence type="ECO:0000256" key="5">
    <source>
        <dbReference type="SAM" id="Phobius"/>
    </source>
</evidence>
<keyword evidence="1" id="KW-0677">Repeat</keyword>
<dbReference type="PANTHER" id="PTHR11638">
    <property type="entry name" value="ATP-DEPENDENT CLP PROTEASE"/>
    <property type="match status" value="1"/>
</dbReference>
<dbReference type="EMBL" id="PCSK01000021">
    <property type="protein sequence ID" value="PIP46282.1"/>
    <property type="molecule type" value="Genomic_DNA"/>
</dbReference>
<evidence type="ECO:0008006" key="10">
    <source>
        <dbReference type="Google" id="ProtNLM"/>
    </source>
</evidence>
<evidence type="ECO:0000256" key="3">
    <source>
        <dbReference type="ARBA" id="ARBA00022840"/>
    </source>
</evidence>
<dbReference type="Gene3D" id="3.40.50.300">
    <property type="entry name" value="P-loop containing nucleotide triphosphate hydrolases"/>
    <property type="match status" value="2"/>
</dbReference>
<dbReference type="SMART" id="SM00382">
    <property type="entry name" value="AAA"/>
    <property type="match status" value="2"/>
</dbReference>
<protein>
    <recommendedName>
        <fullName evidence="10">Clp R domain-containing protein</fullName>
    </recommendedName>
</protein>
<keyword evidence="2" id="KW-0547">Nucleotide-binding</keyword>
<keyword evidence="4" id="KW-0143">Chaperone</keyword>
<dbReference type="Pfam" id="PF17871">
    <property type="entry name" value="AAA_lid_9"/>
    <property type="match status" value="1"/>
</dbReference>
<dbReference type="InterPro" id="IPR003593">
    <property type="entry name" value="AAA+_ATPase"/>
</dbReference>
<feature type="domain" description="AAA+ ATPase" evidence="6">
    <location>
        <begin position="302"/>
        <end position="463"/>
    </location>
</feature>
<dbReference type="PRINTS" id="PR00300">
    <property type="entry name" value="CLPPROTEASEA"/>
</dbReference>
<evidence type="ECO:0000256" key="1">
    <source>
        <dbReference type="ARBA" id="ARBA00022737"/>
    </source>
</evidence>
<dbReference type="InterPro" id="IPR003959">
    <property type="entry name" value="ATPase_AAA_core"/>
</dbReference>
<dbReference type="AlphaFoldDB" id="A0A2H0ALJ6"/>
<name>A0A2H0ALJ6_9BACT</name>
<feature type="transmembrane region" description="Helical" evidence="5">
    <location>
        <begin position="23"/>
        <end position="44"/>
    </location>
</feature>
<dbReference type="InterPro" id="IPR050130">
    <property type="entry name" value="ClpA_ClpB"/>
</dbReference>
<keyword evidence="5" id="KW-0472">Membrane</keyword>
<accession>A0A2H0ALJ6</accession>
<dbReference type="CDD" id="cd00009">
    <property type="entry name" value="AAA"/>
    <property type="match status" value="1"/>
</dbReference>
<dbReference type="InterPro" id="IPR019489">
    <property type="entry name" value="Clp_ATPase_C"/>
</dbReference>
<keyword evidence="5" id="KW-1133">Transmembrane helix</keyword>
<evidence type="ECO:0000256" key="4">
    <source>
        <dbReference type="ARBA" id="ARBA00023186"/>
    </source>
</evidence>
<dbReference type="SUPFAM" id="SSF52540">
    <property type="entry name" value="P-loop containing nucleoside triphosphate hydrolases"/>
    <property type="match status" value="2"/>
</dbReference>
<dbReference type="GO" id="GO:0034605">
    <property type="term" value="P:cellular response to heat"/>
    <property type="evidence" value="ECO:0007669"/>
    <property type="project" value="TreeGrafter"/>
</dbReference>
<dbReference type="GO" id="GO:0005737">
    <property type="term" value="C:cytoplasm"/>
    <property type="evidence" value="ECO:0007669"/>
    <property type="project" value="TreeGrafter"/>
</dbReference>
<dbReference type="InterPro" id="IPR041546">
    <property type="entry name" value="ClpA/ClpB_AAA_lid"/>
</dbReference>
<dbReference type="GO" id="GO:0016887">
    <property type="term" value="F:ATP hydrolysis activity"/>
    <property type="evidence" value="ECO:0007669"/>
    <property type="project" value="InterPro"/>
</dbReference>
<dbReference type="Gene3D" id="1.10.8.60">
    <property type="match status" value="2"/>
</dbReference>
<dbReference type="Pfam" id="PF07724">
    <property type="entry name" value="AAA_2"/>
    <property type="match status" value="1"/>
</dbReference>
<evidence type="ECO:0000313" key="9">
    <source>
        <dbReference type="Proteomes" id="UP000230007"/>
    </source>
</evidence>
<dbReference type="Pfam" id="PF10431">
    <property type="entry name" value="ClpB_D2-small"/>
    <property type="match status" value="1"/>
</dbReference>
<gene>
    <name evidence="8" type="ORF">COX15_01035</name>
</gene>
<dbReference type="InterPro" id="IPR001270">
    <property type="entry name" value="ClpA/B"/>
</dbReference>
<dbReference type="CDD" id="cd19499">
    <property type="entry name" value="RecA-like_ClpB_Hsp104-like"/>
    <property type="match status" value="1"/>
</dbReference>
<dbReference type="InterPro" id="IPR027417">
    <property type="entry name" value="P-loop_NTPase"/>
</dbReference>
<evidence type="ECO:0000313" key="8">
    <source>
        <dbReference type="EMBL" id="PIP46282.1"/>
    </source>
</evidence>